<evidence type="ECO:0000256" key="4">
    <source>
        <dbReference type="ARBA" id="ARBA00023163"/>
    </source>
</evidence>
<feature type="compositionally biased region" description="Low complexity" evidence="6">
    <location>
        <begin position="1"/>
        <end position="14"/>
    </location>
</feature>
<sequence length="516" mass="55421">MSQRPASSRPSSSSPHDRTKRLPPLGSRTLPPIQNTTAPGVSKNGAPNISATQNCSAQPTPPPSSTPPDQRPSRPIGVQNLLNPATSGETTKIQSRRRNAEHVDSPPRASPLTAMPRASTPSLPPTSMTNRSPVSMTLPSITPPLVSVHPLPLGRAMTPHLSPSSYGPGSVTINNPSGTMDVKQSPFVLPRDHNGAGGRGSLPDLATATSLPGDPYGAPLPPARSPPGRRGSQDSTRYSHMQNLLERKGGMATGPQSVASQGDSPSTQYSSYSQVSHTPPPAPPPSTGQPQSFFTAPFTAPGPASSMAHMGFDAASGSTAGGSTYQMMTLDTEQGPIQVPVDVQAASKVADEKRKRNATASHRFRQRRKEKERENSQNIAKLEDQIRQMEEEREHYRRERDYFREVAVRQPGQTHVLARPLSPRQRRHSSIGGSMGYPNVQFEGPETGNRTGGRNTRRRTSAYVPPTGPSPQSAEPARPMPQYEQRMASKPTEHIQGGDHARLSLQTGPFDPSTTR</sequence>
<dbReference type="GO" id="GO:0001228">
    <property type="term" value="F:DNA-binding transcription activator activity, RNA polymerase II-specific"/>
    <property type="evidence" value="ECO:0007669"/>
    <property type="project" value="TreeGrafter"/>
</dbReference>
<name>A0A8H6L1G5_9LECA</name>
<reference evidence="8 9" key="1">
    <citation type="journal article" date="2020" name="Genomics">
        <title>Complete, high-quality genomes from long-read metagenomic sequencing of two wolf lichen thalli reveals enigmatic genome architecture.</title>
        <authorList>
            <person name="McKenzie S.K."/>
            <person name="Walston R.F."/>
            <person name="Allen J.L."/>
        </authorList>
    </citation>
    <scope>NUCLEOTIDE SEQUENCE [LARGE SCALE GENOMIC DNA]</scope>
    <source>
        <strain evidence="8">WasteWater2</strain>
    </source>
</reference>
<keyword evidence="5" id="KW-0539">Nucleus</keyword>
<evidence type="ECO:0000259" key="7">
    <source>
        <dbReference type="PROSITE" id="PS50217"/>
    </source>
</evidence>
<feature type="compositionally biased region" description="Basic and acidic residues" evidence="6">
    <location>
        <begin position="491"/>
        <end position="502"/>
    </location>
</feature>
<evidence type="ECO:0000256" key="6">
    <source>
        <dbReference type="SAM" id="MobiDB-lite"/>
    </source>
</evidence>
<feature type="region of interest" description="Disordered" evidence="6">
    <location>
        <begin position="348"/>
        <end position="377"/>
    </location>
</feature>
<feature type="region of interest" description="Disordered" evidence="6">
    <location>
        <begin position="420"/>
        <end position="516"/>
    </location>
</feature>
<dbReference type="Proteomes" id="UP000578531">
    <property type="component" value="Unassembled WGS sequence"/>
</dbReference>
<dbReference type="CDD" id="cd14705">
    <property type="entry name" value="bZIP_Zip1"/>
    <property type="match status" value="1"/>
</dbReference>
<feature type="region of interest" description="Disordered" evidence="6">
    <location>
        <begin position="250"/>
        <end position="300"/>
    </location>
</feature>
<dbReference type="RefSeq" id="XP_037161395.1">
    <property type="nucleotide sequence ID" value="XM_037311689.1"/>
</dbReference>
<feature type="domain" description="BZIP" evidence="7">
    <location>
        <begin position="352"/>
        <end position="405"/>
    </location>
</feature>
<feature type="compositionally biased region" description="Polar residues" evidence="6">
    <location>
        <begin position="161"/>
        <end position="178"/>
    </location>
</feature>
<keyword evidence="9" id="KW-1185">Reference proteome</keyword>
<feature type="compositionally biased region" description="Polar residues" evidence="6">
    <location>
        <begin position="32"/>
        <end position="57"/>
    </location>
</feature>
<evidence type="ECO:0000313" key="8">
    <source>
        <dbReference type="EMBL" id="KAF6231964.1"/>
    </source>
</evidence>
<dbReference type="GO" id="GO:0005634">
    <property type="term" value="C:nucleus"/>
    <property type="evidence" value="ECO:0007669"/>
    <property type="project" value="UniProtKB-SubCell"/>
</dbReference>
<protein>
    <recommendedName>
        <fullName evidence="7">BZIP domain-containing protein</fullName>
    </recommendedName>
</protein>
<dbReference type="GO" id="GO:0000977">
    <property type="term" value="F:RNA polymerase II transcription regulatory region sequence-specific DNA binding"/>
    <property type="evidence" value="ECO:0007669"/>
    <property type="project" value="TreeGrafter"/>
</dbReference>
<comment type="caution">
    <text evidence="8">The sequence shown here is derived from an EMBL/GenBank/DDBJ whole genome shotgun (WGS) entry which is preliminary data.</text>
</comment>
<gene>
    <name evidence="8" type="ORF">HO173_009801</name>
</gene>
<evidence type="ECO:0000256" key="3">
    <source>
        <dbReference type="ARBA" id="ARBA00023125"/>
    </source>
</evidence>
<keyword evidence="2" id="KW-0805">Transcription regulation</keyword>
<feature type="region of interest" description="Disordered" evidence="6">
    <location>
        <begin position="1"/>
        <end position="138"/>
    </location>
</feature>
<feature type="compositionally biased region" description="Pro residues" evidence="6">
    <location>
        <begin position="59"/>
        <end position="70"/>
    </location>
</feature>
<dbReference type="AlphaFoldDB" id="A0A8H6L1G5"/>
<accession>A0A8H6L1G5</accession>
<dbReference type="GeneID" id="59291450"/>
<dbReference type="PROSITE" id="PS50217">
    <property type="entry name" value="BZIP"/>
    <property type="match status" value="1"/>
</dbReference>
<dbReference type="PANTHER" id="PTHR13044:SF14">
    <property type="entry name" value="CRYPTOCEPHAL, ISOFORM A"/>
    <property type="match status" value="1"/>
</dbReference>
<evidence type="ECO:0000313" key="9">
    <source>
        <dbReference type="Proteomes" id="UP000578531"/>
    </source>
</evidence>
<dbReference type="OrthoDB" id="2247093at2759"/>
<keyword evidence="4" id="KW-0804">Transcription</keyword>
<organism evidence="8 9">
    <name type="scientific">Letharia columbiana</name>
    <dbReference type="NCBI Taxonomy" id="112416"/>
    <lineage>
        <taxon>Eukaryota</taxon>
        <taxon>Fungi</taxon>
        <taxon>Dikarya</taxon>
        <taxon>Ascomycota</taxon>
        <taxon>Pezizomycotina</taxon>
        <taxon>Lecanoromycetes</taxon>
        <taxon>OSLEUM clade</taxon>
        <taxon>Lecanoromycetidae</taxon>
        <taxon>Lecanorales</taxon>
        <taxon>Lecanorineae</taxon>
        <taxon>Parmeliaceae</taxon>
        <taxon>Letharia</taxon>
    </lineage>
</organism>
<feature type="region of interest" description="Disordered" evidence="6">
    <location>
        <begin position="159"/>
        <end position="237"/>
    </location>
</feature>
<dbReference type="PANTHER" id="PTHR13044">
    <property type="entry name" value="ACTIVATING TRANSCRIPTION FACTOR ATF 4/5"/>
    <property type="match status" value="1"/>
</dbReference>
<evidence type="ECO:0000256" key="2">
    <source>
        <dbReference type="ARBA" id="ARBA00023015"/>
    </source>
</evidence>
<evidence type="ECO:0000256" key="5">
    <source>
        <dbReference type="ARBA" id="ARBA00023242"/>
    </source>
</evidence>
<evidence type="ECO:0000256" key="1">
    <source>
        <dbReference type="ARBA" id="ARBA00004123"/>
    </source>
</evidence>
<dbReference type="EMBL" id="JACCJC010000052">
    <property type="protein sequence ID" value="KAF6231964.1"/>
    <property type="molecule type" value="Genomic_DNA"/>
</dbReference>
<comment type="subcellular location">
    <subcellularLocation>
        <location evidence="1">Nucleus</location>
    </subcellularLocation>
</comment>
<feature type="compositionally biased region" description="Polar residues" evidence="6">
    <location>
        <begin position="119"/>
        <end position="138"/>
    </location>
</feature>
<keyword evidence="3" id="KW-0238">DNA-binding</keyword>
<feature type="compositionally biased region" description="Polar residues" evidence="6">
    <location>
        <begin position="80"/>
        <end position="93"/>
    </location>
</feature>
<feature type="compositionally biased region" description="Polar residues" evidence="6">
    <location>
        <begin position="254"/>
        <end position="277"/>
    </location>
</feature>
<feature type="compositionally biased region" description="Polar residues" evidence="6">
    <location>
        <begin position="504"/>
        <end position="516"/>
    </location>
</feature>
<proteinExistence type="predicted"/>
<dbReference type="PROSITE" id="PS00036">
    <property type="entry name" value="BZIP_BASIC"/>
    <property type="match status" value="1"/>
</dbReference>
<feature type="compositionally biased region" description="Pro residues" evidence="6">
    <location>
        <begin position="278"/>
        <end position="287"/>
    </location>
</feature>
<dbReference type="InterPro" id="IPR004827">
    <property type="entry name" value="bZIP"/>
</dbReference>